<evidence type="ECO:0000256" key="1">
    <source>
        <dbReference type="ARBA" id="ARBA00002949"/>
    </source>
</evidence>
<dbReference type="InterPro" id="IPR000515">
    <property type="entry name" value="MetI-like"/>
</dbReference>
<dbReference type="SUPFAM" id="SSF161098">
    <property type="entry name" value="MetI-like"/>
    <property type="match status" value="1"/>
</dbReference>
<evidence type="ECO:0000256" key="11">
    <source>
        <dbReference type="RuleBase" id="RU365097"/>
    </source>
</evidence>
<dbReference type="Gene3D" id="1.10.3720.10">
    <property type="entry name" value="MetI-like"/>
    <property type="match status" value="1"/>
</dbReference>
<comment type="similarity">
    <text evidence="3 11">Belongs to the binding-protein-dependent transport system permease family. CysTW subfamily.</text>
</comment>
<dbReference type="GO" id="GO:0015098">
    <property type="term" value="F:molybdate ion transmembrane transporter activity"/>
    <property type="evidence" value="ECO:0007669"/>
    <property type="project" value="UniProtKB-UniRule"/>
</dbReference>
<evidence type="ECO:0000256" key="6">
    <source>
        <dbReference type="ARBA" id="ARBA00022505"/>
    </source>
</evidence>
<dbReference type="GO" id="GO:0005886">
    <property type="term" value="C:plasma membrane"/>
    <property type="evidence" value="ECO:0007669"/>
    <property type="project" value="UniProtKB-SubCell"/>
</dbReference>
<evidence type="ECO:0000256" key="8">
    <source>
        <dbReference type="ARBA" id="ARBA00022989"/>
    </source>
</evidence>
<dbReference type="InterPro" id="IPR035906">
    <property type="entry name" value="MetI-like_sf"/>
</dbReference>
<keyword evidence="7 10" id="KW-0812">Transmembrane</keyword>
<evidence type="ECO:0000256" key="10">
    <source>
        <dbReference type="RuleBase" id="RU363032"/>
    </source>
</evidence>
<feature type="transmembrane region" description="Helical" evidence="10">
    <location>
        <begin position="78"/>
        <end position="99"/>
    </location>
</feature>
<keyword evidence="8 10" id="KW-1133">Transmembrane helix</keyword>
<feature type="transmembrane region" description="Helical" evidence="10">
    <location>
        <begin position="192"/>
        <end position="211"/>
    </location>
</feature>
<evidence type="ECO:0000256" key="5">
    <source>
        <dbReference type="ARBA" id="ARBA00022475"/>
    </source>
</evidence>
<evidence type="ECO:0000256" key="7">
    <source>
        <dbReference type="ARBA" id="ARBA00022692"/>
    </source>
</evidence>
<name>A0A2R4W362_THEAF</name>
<dbReference type="CDD" id="cd06261">
    <property type="entry name" value="TM_PBP2"/>
    <property type="match status" value="1"/>
</dbReference>
<dbReference type="AlphaFoldDB" id="A0A2R4W362"/>
<keyword evidence="9 10" id="KW-0472">Membrane</keyword>
<evidence type="ECO:0000256" key="3">
    <source>
        <dbReference type="ARBA" id="ARBA00007069"/>
    </source>
</evidence>
<keyword evidence="4 10" id="KW-0813">Transport</keyword>
<reference evidence="13 14" key="1">
    <citation type="submission" date="2017-04" db="EMBL/GenBank/DDBJ databases">
        <title>Genomic insights into metabolism of Thermodesulfobium acidiphilum.</title>
        <authorList>
            <person name="Toshchakov S.V."/>
            <person name="Frolov E.N."/>
            <person name="Kublanov I.V."/>
            <person name="Samarov N.I."/>
            <person name="Novikov A."/>
            <person name="Lebedinsky A.V."/>
            <person name="Bonch-Osmolovskaya E.A."/>
            <person name="Chernyh N.A."/>
        </authorList>
    </citation>
    <scope>NUCLEOTIDE SEQUENCE [LARGE SCALE GENOMIC DNA]</scope>
    <source>
        <strain evidence="13 14">3127-1</strain>
    </source>
</reference>
<feature type="domain" description="ABC transmembrane type-1" evidence="12">
    <location>
        <begin position="6"/>
        <end position="210"/>
    </location>
</feature>
<organism evidence="13 14">
    <name type="scientific">Thermodesulfobium acidiphilum</name>
    <dbReference type="NCBI Taxonomy" id="1794699"/>
    <lineage>
        <taxon>Bacteria</taxon>
        <taxon>Pseudomonadati</taxon>
        <taxon>Thermodesulfobiota</taxon>
        <taxon>Thermodesulfobiia</taxon>
        <taxon>Thermodesulfobiales</taxon>
        <taxon>Thermodesulfobiaceae</taxon>
        <taxon>Thermodesulfobium</taxon>
    </lineage>
</organism>
<gene>
    <name evidence="13" type="ORF">TDSAC_1800</name>
</gene>
<proteinExistence type="inferred from homology"/>
<dbReference type="InterPro" id="IPR011867">
    <property type="entry name" value="ModB_ABC"/>
</dbReference>
<sequence>MDFVPIILSLQAAGIASFFLIIFGILVAKFMSEVDFIGKDLVEGFLILPLVVPPVVIGFILLVLLGKYGPIGMLLEKLFNTSIVFTIYAASIASFLVAFPLMYKSARSAFEGVDENLKDAARTLGAGNWKIFFTITLPLSLPGLISGFILAFARALGEFGATIMVAGDIPGKTNTIPIQIFFATENGDIKGAGIYVLIICIINLFLIFLSNRWSKNKLSYRNEEKNNVKL</sequence>
<dbReference type="PROSITE" id="PS50928">
    <property type="entry name" value="ABC_TM1"/>
    <property type="match status" value="1"/>
</dbReference>
<comment type="subcellular location">
    <subcellularLocation>
        <location evidence="2 10">Cell membrane</location>
        <topology evidence="2 10">Multi-pass membrane protein</topology>
    </subcellularLocation>
</comment>
<dbReference type="EMBL" id="CP020921">
    <property type="protein sequence ID" value="AWB11136.1"/>
    <property type="molecule type" value="Genomic_DNA"/>
</dbReference>
<dbReference type="PANTHER" id="PTHR30183">
    <property type="entry name" value="MOLYBDENUM TRANSPORT SYSTEM PERMEASE PROTEIN MODB"/>
    <property type="match status" value="1"/>
</dbReference>
<feature type="transmembrane region" description="Helical" evidence="10">
    <location>
        <begin position="44"/>
        <end position="66"/>
    </location>
</feature>
<comment type="function">
    <text evidence="1 11">Part of the binding-protein-dependent transport system for molybdenum; probably responsible for the translocation of the substrate across the membrane.</text>
</comment>
<dbReference type="Proteomes" id="UP000244792">
    <property type="component" value="Chromosome"/>
</dbReference>
<keyword evidence="14" id="KW-1185">Reference proteome</keyword>
<protein>
    <recommendedName>
        <fullName evidence="11">Molybdenum transport system permease</fullName>
    </recommendedName>
</protein>
<dbReference type="Pfam" id="PF00528">
    <property type="entry name" value="BPD_transp_1"/>
    <property type="match status" value="1"/>
</dbReference>
<feature type="transmembrane region" description="Helical" evidence="10">
    <location>
        <begin position="6"/>
        <end position="32"/>
    </location>
</feature>
<evidence type="ECO:0000256" key="4">
    <source>
        <dbReference type="ARBA" id="ARBA00022448"/>
    </source>
</evidence>
<evidence type="ECO:0000313" key="13">
    <source>
        <dbReference type="EMBL" id="AWB11136.1"/>
    </source>
</evidence>
<dbReference type="OrthoDB" id="9795403at2"/>
<keyword evidence="6 11" id="KW-0500">Molybdenum</keyword>
<keyword evidence="5 11" id="KW-1003">Cell membrane</keyword>
<feature type="transmembrane region" description="Helical" evidence="10">
    <location>
        <begin position="131"/>
        <end position="153"/>
    </location>
</feature>
<evidence type="ECO:0000256" key="9">
    <source>
        <dbReference type="ARBA" id="ARBA00023136"/>
    </source>
</evidence>
<dbReference type="NCBIfam" id="TIGR02141">
    <property type="entry name" value="modB_ABC"/>
    <property type="match status" value="1"/>
</dbReference>
<dbReference type="RefSeq" id="WP_108310241.1">
    <property type="nucleotide sequence ID" value="NZ_CP020921.1"/>
</dbReference>
<evidence type="ECO:0000259" key="12">
    <source>
        <dbReference type="PROSITE" id="PS50928"/>
    </source>
</evidence>
<evidence type="ECO:0000313" key="14">
    <source>
        <dbReference type="Proteomes" id="UP000244792"/>
    </source>
</evidence>
<dbReference type="PANTHER" id="PTHR30183:SF3">
    <property type="entry name" value="MOLYBDENUM TRANSPORT SYSTEM PERMEASE PROTEIN MODB"/>
    <property type="match status" value="1"/>
</dbReference>
<evidence type="ECO:0000256" key="2">
    <source>
        <dbReference type="ARBA" id="ARBA00004651"/>
    </source>
</evidence>
<accession>A0A2R4W362</accession>
<dbReference type="KEGG" id="taci:TDSAC_1800"/>